<sequence length="394" mass="40996">MSAATHPNRSPVPRRTWATLLVAAATVTAAGTTGLLSPDDAAADAARPAHALQDELDGLVADDGFPGALAAVRGPGGRVHHLTAGVGDLTTGEPVPVDGEVRIASNTKTFVATVVLQLVEEGLVDLDAPIERYLPGLVRGPGGDGNAITVRQLLQHTSGLPDYDDVVVADYLAVQHRYVEPHQLLDIALARPASFAPDAGWEYSNTNYVLAGLLVQEVTGRPIGEEVTSRVVEPLDLDDTYWPHEGEQELRGAHPHGYYAPEPGAEQADVTVQDPSFGWAAGQLVASPGDLLEFFTALVDGELLGPAMLAEMQSTVSAPGSAASGDEAYGLGLQTFTLSCGGTAWTHGGDIPGYETRSAVTEDGRGAVVAVTALPTELEQIVHVEDVVDAAVCG</sequence>
<dbReference type="Proteomes" id="UP000029713">
    <property type="component" value="Unassembled WGS sequence"/>
</dbReference>
<dbReference type="STRING" id="1522368.IN07_02780"/>
<proteinExistence type="predicted"/>
<dbReference type="EMBL" id="JPMX01000008">
    <property type="protein sequence ID" value="KGH48317.1"/>
    <property type="molecule type" value="Genomic_DNA"/>
</dbReference>
<dbReference type="OrthoDB" id="5177574at2"/>
<dbReference type="InterPro" id="IPR050491">
    <property type="entry name" value="AmpC-like"/>
</dbReference>
<dbReference type="InterPro" id="IPR001466">
    <property type="entry name" value="Beta-lactam-related"/>
</dbReference>
<dbReference type="InterPro" id="IPR006311">
    <property type="entry name" value="TAT_signal"/>
</dbReference>
<gene>
    <name evidence="2" type="ORF">IN07_02780</name>
</gene>
<dbReference type="Pfam" id="PF00144">
    <property type="entry name" value="Beta-lactamase"/>
    <property type="match status" value="1"/>
</dbReference>
<dbReference type="SUPFAM" id="SSF56601">
    <property type="entry name" value="beta-lactamase/transpeptidase-like"/>
    <property type="match status" value="1"/>
</dbReference>
<dbReference type="PANTHER" id="PTHR46825:SF7">
    <property type="entry name" value="D-ALANYL-D-ALANINE CARBOXYPEPTIDASE"/>
    <property type="match status" value="1"/>
</dbReference>
<feature type="domain" description="Beta-lactamase-related" evidence="1">
    <location>
        <begin position="55"/>
        <end position="375"/>
    </location>
</feature>
<dbReference type="InterPro" id="IPR012338">
    <property type="entry name" value="Beta-lactam/transpept-like"/>
</dbReference>
<dbReference type="PROSITE" id="PS51318">
    <property type="entry name" value="TAT"/>
    <property type="match status" value="1"/>
</dbReference>
<dbReference type="PANTHER" id="PTHR46825">
    <property type="entry name" value="D-ALANYL-D-ALANINE-CARBOXYPEPTIDASE/ENDOPEPTIDASE AMPH"/>
    <property type="match status" value="1"/>
</dbReference>
<dbReference type="RefSeq" id="WP_036333329.1">
    <property type="nucleotide sequence ID" value="NZ_JPMX01000008.1"/>
</dbReference>
<dbReference type="AlphaFoldDB" id="A0A098YD15"/>
<keyword evidence="3" id="KW-1185">Reference proteome</keyword>
<organism evidence="2 3">
    <name type="scientific">Modestobacter caceresii</name>
    <dbReference type="NCBI Taxonomy" id="1522368"/>
    <lineage>
        <taxon>Bacteria</taxon>
        <taxon>Bacillati</taxon>
        <taxon>Actinomycetota</taxon>
        <taxon>Actinomycetes</taxon>
        <taxon>Geodermatophilales</taxon>
        <taxon>Geodermatophilaceae</taxon>
        <taxon>Modestobacter</taxon>
    </lineage>
</organism>
<accession>A0A098YD15</accession>
<evidence type="ECO:0000313" key="2">
    <source>
        <dbReference type="EMBL" id="KGH48317.1"/>
    </source>
</evidence>
<evidence type="ECO:0000313" key="3">
    <source>
        <dbReference type="Proteomes" id="UP000029713"/>
    </source>
</evidence>
<comment type="caution">
    <text evidence="2">The sequence shown here is derived from an EMBL/GenBank/DDBJ whole genome shotgun (WGS) entry which is preliminary data.</text>
</comment>
<evidence type="ECO:0000259" key="1">
    <source>
        <dbReference type="Pfam" id="PF00144"/>
    </source>
</evidence>
<protein>
    <recommendedName>
        <fullName evidence="1">Beta-lactamase-related domain-containing protein</fullName>
    </recommendedName>
</protein>
<name>A0A098YD15_9ACTN</name>
<dbReference type="Gene3D" id="3.40.710.10">
    <property type="entry name" value="DD-peptidase/beta-lactamase superfamily"/>
    <property type="match status" value="1"/>
</dbReference>
<reference evidence="2 3" key="1">
    <citation type="submission" date="2014-07" db="EMBL/GenBank/DDBJ databases">
        <title>Biosystematic studies on Modestobacter strains isolated from extreme hyper-arid desert soil and from historic building.</title>
        <authorList>
            <person name="Bukarasam K."/>
            <person name="Bull A."/>
            <person name="Girard G."/>
            <person name="van Wezel G."/>
            <person name="Goodfellow M."/>
        </authorList>
    </citation>
    <scope>NUCLEOTIDE SEQUENCE [LARGE SCALE GENOMIC DNA]</scope>
    <source>
        <strain evidence="2 3">KNN45-2b</strain>
    </source>
</reference>